<dbReference type="STRING" id="10195.A0A3M7QAF6"/>
<keyword evidence="6" id="KW-1185">Reference proteome</keyword>
<dbReference type="InterPro" id="IPR045078">
    <property type="entry name" value="TST/MPST-like"/>
</dbReference>
<dbReference type="EMBL" id="REGN01006813">
    <property type="protein sequence ID" value="RNA08202.1"/>
    <property type="molecule type" value="Genomic_DNA"/>
</dbReference>
<feature type="domain" description="Rhodanese" evidence="4">
    <location>
        <begin position="59"/>
        <end position="162"/>
    </location>
</feature>
<name>A0A3M7QAF6_BRAPC</name>
<protein>
    <submittedName>
        <fullName evidence="5">Thiosulfate</fullName>
    </submittedName>
</protein>
<gene>
    <name evidence="5" type="ORF">BpHYR1_024327</name>
</gene>
<dbReference type="Proteomes" id="UP000276133">
    <property type="component" value="Unassembled WGS sequence"/>
</dbReference>
<dbReference type="PANTHER" id="PTHR11364">
    <property type="entry name" value="THIOSULFATE SULFERTANSFERASE"/>
    <property type="match status" value="1"/>
</dbReference>
<feature type="domain" description="Rhodanese" evidence="4">
    <location>
        <begin position="192"/>
        <end position="296"/>
    </location>
</feature>
<proteinExistence type="predicted"/>
<dbReference type="InterPro" id="IPR001763">
    <property type="entry name" value="Rhodanese-like_dom"/>
</dbReference>
<accession>A0A3M7QAF6</accession>
<dbReference type="PANTHER" id="PTHR11364:SF27">
    <property type="entry name" value="SULFURTRANSFERASE"/>
    <property type="match status" value="1"/>
</dbReference>
<keyword evidence="2" id="KW-0677">Repeat</keyword>
<feature type="chain" id="PRO_5017981781" evidence="3">
    <location>
        <begin position="20"/>
        <end position="297"/>
    </location>
</feature>
<keyword evidence="1" id="KW-0808">Transferase</keyword>
<dbReference type="CDD" id="cd01448">
    <property type="entry name" value="TST_Repeat_1"/>
    <property type="match status" value="1"/>
</dbReference>
<dbReference type="Gene3D" id="3.40.250.10">
    <property type="entry name" value="Rhodanese-like domain"/>
    <property type="match status" value="2"/>
</dbReference>
<evidence type="ECO:0000259" key="4">
    <source>
        <dbReference type="PROSITE" id="PS50206"/>
    </source>
</evidence>
<comment type="caution">
    <text evidence="5">The sequence shown here is derived from an EMBL/GenBank/DDBJ whole genome shotgun (WGS) entry which is preliminary data.</text>
</comment>
<dbReference type="PROSITE" id="PS50206">
    <property type="entry name" value="RHODANESE_3"/>
    <property type="match status" value="2"/>
</dbReference>
<evidence type="ECO:0000313" key="6">
    <source>
        <dbReference type="Proteomes" id="UP000276133"/>
    </source>
</evidence>
<dbReference type="GO" id="GO:0005739">
    <property type="term" value="C:mitochondrion"/>
    <property type="evidence" value="ECO:0007669"/>
    <property type="project" value="TreeGrafter"/>
</dbReference>
<evidence type="ECO:0000313" key="5">
    <source>
        <dbReference type="EMBL" id="RNA08202.1"/>
    </source>
</evidence>
<dbReference type="SMART" id="SM00450">
    <property type="entry name" value="RHOD"/>
    <property type="match status" value="2"/>
</dbReference>
<evidence type="ECO:0000256" key="3">
    <source>
        <dbReference type="SAM" id="SignalP"/>
    </source>
</evidence>
<organism evidence="5 6">
    <name type="scientific">Brachionus plicatilis</name>
    <name type="common">Marine rotifer</name>
    <name type="synonym">Brachionus muelleri</name>
    <dbReference type="NCBI Taxonomy" id="10195"/>
    <lineage>
        <taxon>Eukaryota</taxon>
        <taxon>Metazoa</taxon>
        <taxon>Spiralia</taxon>
        <taxon>Gnathifera</taxon>
        <taxon>Rotifera</taxon>
        <taxon>Eurotatoria</taxon>
        <taxon>Monogononta</taxon>
        <taxon>Pseudotrocha</taxon>
        <taxon>Ploima</taxon>
        <taxon>Brachionidae</taxon>
        <taxon>Brachionus</taxon>
    </lineage>
</organism>
<dbReference type="GO" id="GO:0004792">
    <property type="term" value="F:thiosulfate-cyanide sulfurtransferase activity"/>
    <property type="evidence" value="ECO:0007669"/>
    <property type="project" value="TreeGrafter"/>
</dbReference>
<dbReference type="AlphaFoldDB" id="A0A3M7QAF6"/>
<dbReference type="Pfam" id="PF00581">
    <property type="entry name" value="Rhodanese"/>
    <property type="match status" value="2"/>
</dbReference>
<dbReference type="OrthoDB" id="270167at2759"/>
<keyword evidence="3" id="KW-0732">Signal</keyword>
<evidence type="ECO:0000256" key="1">
    <source>
        <dbReference type="ARBA" id="ARBA00022679"/>
    </source>
</evidence>
<evidence type="ECO:0000256" key="2">
    <source>
        <dbReference type="ARBA" id="ARBA00022737"/>
    </source>
</evidence>
<feature type="signal peptide" evidence="3">
    <location>
        <begin position="1"/>
        <end position="19"/>
    </location>
</feature>
<dbReference type="InterPro" id="IPR036873">
    <property type="entry name" value="Rhodanese-like_dom_sf"/>
</dbReference>
<dbReference type="SUPFAM" id="SSF52821">
    <property type="entry name" value="Rhodanese/Cell cycle control phosphatase"/>
    <property type="match status" value="2"/>
</dbReference>
<sequence length="297" mass="33817">MFLLPLISILFILATLSNAQFWPEVDEAILGPVVDSDLLNLVLDDPDFLSQVRILEAGLDNSTKLEYKNGHIPNAIYFDAAQISNQSDQIIYDIPQPEIFENYVSSLGISNDNDILIYDRTKYGMKASARAWFLFKLFGHDFVSILDGGFRDFLSMGYNITEKISEKPKRKFKVFYRPELAKSFEEMVGVVKAKNMTILDAREKSEFDQGQIPTAINVPYSSLFESDTDLLKSDIELWDMIKQKNIDLSEPIVTYCLKSPRASALMFVLDCLGAEQVSLYVGSWNEWSKRINQTDLV</sequence>
<reference evidence="5 6" key="1">
    <citation type="journal article" date="2018" name="Sci. Rep.">
        <title>Genomic signatures of local adaptation to the degree of environmental predictability in rotifers.</title>
        <authorList>
            <person name="Franch-Gras L."/>
            <person name="Hahn C."/>
            <person name="Garcia-Roger E.M."/>
            <person name="Carmona M.J."/>
            <person name="Serra M."/>
            <person name="Gomez A."/>
        </authorList>
    </citation>
    <scope>NUCLEOTIDE SEQUENCE [LARGE SCALE GENOMIC DNA]</scope>
    <source>
        <strain evidence="5">HYR1</strain>
    </source>
</reference>